<reference evidence="2" key="1">
    <citation type="journal article" date="2020" name="Stud. Mycol.">
        <title>101 Dothideomycetes genomes: a test case for predicting lifestyles and emergence of pathogens.</title>
        <authorList>
            <person name="Haridas S."/>
            <person name="Albert R."/>
            <person name="Binder M."/>
            <person name="Bloem J."/>
            <person name="Labutti K."/>
            <person name="Salamov A."/>
            <person name="Andreopoulos B."/>
            <person name="Baker S."/>
            <person name="Barry K."/>
            <person name="Bills G."/>
            <person name="Bluhm B."/>
            <person name="Cannon C."/>
            <person name="Castanera R."/>
            <person name="Culley D."/>
            <person name="Daum C."/>
            <person name="Ezra D."/>
            <person name="Gonzalez J."/>
            <person name="Henrissat B."/>
            <person name="Kuo A."/>
            <person name="Liang C."/>
            <person name="Lipzen A."/>
            <person name="Lutzoni F."/>
            <person name="Magnuson J."/>
            <person name="Mondo S."/>
            <person name="Nolan M."/>
            <person name="Ohm R."/>
            <person name="Pangilinan J."/>
            <person name="Park H.-J."/>
            <person name="Ramirez L."/>
            <person name="Alfaro M."/>
            <person name="Sun H."/>
            <person name="Tritt A."/>
            <person name="Yoshinaga Y."/>
            <person name="Zwiers L.-H."/>
            <person name="Turgeon B."/>
            <person name="Goodwin S."/>
            <person name="Spatafora J."/>
            <person name="Crous P."/>
            <person name="Grigoriev I."/>
        </authorList>
    </citation>
    <scope>NUCLEOTIDE SEQUENCE</scope>
    <source>
        <strain evidence="2">CBS 113979</strain>
    </source>
</reference>
<organism evidence="2 3">
    <name type="scientific">Aulographum hederae CBS 113979</name>
    <dbReference type="NCBI Taxonomy" id="1176131"/>
    <lineage>
        <taxon>Eukaryota</taxon>
        <taxon>Fungi</taxon>
        <taxon>Dikarya</taxon>
        <taxon>Ascomycota</taxon>
        <taxon>Pezizomycotina</taxon>
        <taxon>Dothideomycetes</taxon>
        <taxon>Pleosporomycetidae</taxon>
        <taxon>Aulographales</taxon>
        <taxon>Aulographaceae</taxon>
    </lineage>
</organism>
<accession>A0A6G1GZ73</accession>
<proteinExistence type="predicted"/>
<dbReference type="AlphaFoldDB" id="A0A6G1GZ73"/>
<name>A0A6G1GZ73_9PEZI</name>
<dbReference type="EMBL" id="ML977158">
    <property type="protein sequence ID" value="KAF1986266.1"/>
    <property type="molecule type" value="Genomic_DNA"/>
</dbReference>
<evidence type="ECO:0000256" key="1">
    <source>
        <dbReference type="ARBA" id="ARBA00023002"/>
    </source>
</evidence>
<evidence type="ECO:0000313" key="3">
    <source>
        <dbReference type="Proteomes" id="UP000800041"/>
    </source>
</evidence>
<sequence>MFSSLASSLKLPKFLQSSSSSASNSPDPQVIVLEKVEVKDVETTGEKRGRKLRQLVKAGRGNWAVCEGGNGVVQMLCSSYTLGATAERLTEVYERVVEEKGKEFGEEPGWKDSPGEITFDDWRDYLGRREYQQAYIDFFEDQLVEEGYDWRQVLEKFLFTGQEPLFNCLLGGLGHPLIHLAYAHEFASHTLAMEALTSASCFYSPLHKYLDDPAYSQGASALGDTSSTESLSVLLQRIRGDERFAGLDLQHDQRKIETLFEKREDALLEYWNAWDFSSNPKQQFEEAQRTVAVLLVSSTAHQQDMAQVLVMTHAMRALLPLISGKWQVSLLRQWCLLTLAVFVTQGRPDIDVGRVEKCELKDRGWKFVDDAVLNTELSFDTNFVKAIRALKVAGETWGDEGQFFLKAAVKFADEFKGWSGSV</sequence>
<dbReference type="OrthoDB" id="10265971at2759"/>
<dbReference type="PANTHER" id="PTHR35870">
    <property type="entry name" value="PROTEIN, PUTATIVE (AFU_ORTHOLOGUE AFUA_5G03330)-RELATED"/>
    <property type="match status" value="1"/>
</dbReference>
<keyword evidence="3" id="KW-1185">Reference proteome</keyword>
<evidence type="ECO:0000313" key="2">
    <source>
        <dbReference type="EMBL" id="KAF1986266.1"/>
    </source>
</evidence>
<keyword evidence="1" id="KW-0560">Oxidoreductase</keyword>
<dbReference type="InterPro" id="IPR025337">
    <property type="entry name" value="Questin_oxidase-like"/>
</dbReference>
<dbReference type="PANTHER" id="PTHR35870:SF6">
    <property type="entry name" value="MGS207 PROTEIN"/>
    <property type="match status" value="1"/>
</dbReference>
<protein>
    <submittedName>
        <fullName evidence="2">Uncharacterized protein</fullName>
    </submittedName>
</protein>
<gene>
    <name evidence="2" type="ORF">K402DRAFT_333141</name>
</gene>
<dbReference type="GO" id="GO:0016491">
    <property type="term" value="F:oxidoreductase activity"/>
    <property type="evidence" value="ECO:0007669"/>
    <property type="project" value="UniProtKB-KW"/>
</dbReference>
<dbReference type="Proteomes" id="UP000800041">
    <property type="component" value="Unassembled WGS sequence"/>
</dbReference>
<dbReference type="Pfam" id="PF14027">
    <property type="entry name" value="Questin_oxidase"/>
    <property type="match status" value="1"/>
</dbReference>